<dbReference type="Gene3D" id="1.20.1250.20">
    <property type="entry name" value="MFS general substrate transporter like domains"/>
    <property type="match status" value="1"/>
</dbReference>
<keyword evidence="4 8" id="KW-0812">Transmembrane</keyword>
<gene>
    <name evidence="10" type="ordered locus">Cyan7425_0979</name>
</gene>
<evidence type="ECO:0000256" key="5">
    <source>
        <dbReference type="ARBA" id="ARBA00022989"/>
    </source>
</evidence>
<dbReference type="PANTHER" id="PTHR43266">
    <property type="entry name" value="MACROLIDE-EFFLUX PROTEIN"/>
    <property type="match status" value="1"/>
</dbReference>
<evidence type="ECO:0000256" key="4">
    <source>
        <dbReference type="ARBA" id="ARBA00022692"/>
    </source>
</evidence>
<evidence type="ECO:0000256" key="1">
    <source>
        <dbReference type="ARBA" id="ARBA00004651"/>
    </source>
</evidence>
<comment type="subcellular location">
    <subcellularLocation>
        <location evidence="1">Cell membrane</location>
        <topology evidence="1">Multi-pass membrane protein</topology>
    </subcellularLocation>
</comment>
<keyword evidence="2" id="KW-0813">Transport</keyword>
<feature type="transmembrane region" description="Helical" evidence="8">
    <location>
        <begin position="374"/>
        <end position="392"/>
    </location>
</feature>
<keyword evidence="5 8" id="KW-1133">Transmembrane helix</keyword>
<evidence type="ECO:0000256" key="2">
    <source>
        <dbReference type="ARBA" id="ARBA00022448"/>
    </source>
</evidence>
<accession>B8HXS6</accession>
<feature type="domain" description="Major facilitator superfamily (MFS) profile" evidence="9">
    <location>
        <begin position="103"/>
        <end position="517"/>
    </location>
</feature>
<dbReference type="InterPro" id="IPR020846">
    <property type="entry name" value="MFS_dom"/>
</dbReference>
<dbReference type="eggNOG" id="COG2814">
    <property type="taxonomic scope" value="Bacteria"/>
</dbReference>
<evidence type="ECO:0000256" key="7">
    <source>
        <dbReference type="SAM" id="MobiDB-lite"/>
    </source>
</evidence>
<feature type="transmembrane region" description="Helical" evidence="8">
    <location>
        <begin position="174"/>
        <end position="195"/>
    </location>
</feature>
<organism evidence="10">
    <name type="scientific">Cyanothece sp. (strain PCC 7425 / ATCC 29141)</name>
    <dbReference type="NCBI Taxonomy" id="395961"/>
    <lineage>
        <taxon>Bacteria</taxon>
        <taxon>Bacillati</taxon>
        <taxon>Cyanobacteriota</taxon>
        <taxon>Cyanophyceae</taxon>
        <taxon>Gomontiellales</taxon>
        <taxon>Cyanothecaceae</taxon>
        <taxon>Cyanothece</taxon>
    </lineage>
</organism>
<sequence>MVRSADFEFDLAAPSLLGQPGVGRPSLGRPNLGQPSLGQPCFYPSQPEELDWSRLSSLLQTTTIPPESPASPPPEPLPPRAEVSPPPPPEQEKGLLAVLRNRNFLKLWAGQVFSQIADKIYLVLMIALITTHFQSAEQSVSGWVSAIMVAFTIPAVLFGSIAGVFVDRWSKKQVLVLTNLLRGGLVLLLPLLLWLVQGWGAIAQIPLGFWVLLAVTFGVSTLTQFFAPAEQAVMPLIVERNQLLSANSLYTITMMAAVILGFAAGDPLLALADRLAQSFHLHLSWGKELLVGGGYAIAGAILSLMSARENCDLESAEFPHIWEDIRDGLRYLHAQKRVRSALLQLVILFSVFAALAVLVVRLAELIPELKASQFGFLLAAGGVGMAGGALLLGSLEHRFSHHQLSLFGSVGMAGVLSSLSLFTLRLVPVLLLLLTLGICAALVGIPMQTTIQQETPEEIRGKIFGLQNNAVNIALSLPLALAGVAETLVGLQPVLLGLGAIVLFGGVTTWFISMQSSSTIDP</sequence>
<keyword evidence="6 8" id="KW-0472">Membrane</keyword>
<dbReference type="OrthoDB" id="9775268at2"/>
<reference evidence="10" key="1">
    <citation type="submission" date="2009-01" db="EMBL/GenBank/DDBJ databases">
        <title>Complete sequence of chromosome Cyanothece sp. PCC 7425.</title>
        <authorList>
            <consortium name="US DOE Joint Genome Institute"/>
            <person name="Lucas S."/>
            <person name="Copeland A."/>
            <person name="Lapidus A."/>
            <person name="Glavina del Rio T."/>
            <person name="Dalin E."/>
            <person name="Tice H."/>
            <person name="Bruce D."/>
            <person name="Goodwin L."/>
            <person name="Pitluck S."/>
            <person name="Sims D."/>
            <person name="Meineke L."/>
            <person name="Brettin T."/>
            <person name="Detter J.C."/>
            <person name="Han C."/>
            <person name="Larimer F."/>
            <person name="Land M."/>
            <person name="Hauser L."/>
            <person name="Kyrpides N."/>
            <person name="Ovchinnikova G."/>
            <person name="Liberton M."/>
            <person name="Stoeckel J."/>
            <person name="Banerjee A."/>
            <person name="Singh A."/>
            <person name="Page L."/>
            <person name="Sato H."/>
            <person name="Zhao L."/>
            <person name="Sherman L."/>
            <person name="Pakrasi H."/>
            <person name="Richardson P."/>
        </authorList>
    </citation>
    <scope>NUCLEOTIDE SEQUENCE</scope>
    <source>
        <strain evidence="10">PCC 7425</strain>
    </source>
</reference>
<dbReference type="SUPFAM" id="SSF103473">
    <property type="entry name" value="MFS general substrate transporter"/>
    <property type="match status" value="1"/>
</dbReference>
<dbReference type="PROSITE" id="PS50850">
    <property type="entry name" value="MFS"/>
    <property type="match status" value="1"/>
</dbReference>
<feature type="transmembrane region" description="Helical" evidence="8">
    <location>
        <begin position="142"/>
        <end position="167"/>
    </location>
</feature>
<feature type="transmembrane region" description="Helical" evidence="8">
    <location>
        <begin position="491"/>
        <end position="512"/>
    </location>
</feature>
<dbReference type="STRING" id="395961.Cyan7425_0979"/>
<evidence type="ECO:0000256" key="8">
    <source>
        <dbReference type="SAM" id="Phobius"/>
    </source>
</evidence>
<dbReference type="CDD" id="cd06173">
    <property type="entry name" value="MFS_MefA_like"/>
    <property type="match status" value="1"/>
</dbReference>
<feature type="region of interest" description="Disordered" evidence="7">
    <location>
        <begin position="62"/>
        <end position="92"/>
    </location>
</feature>
<feature type="transmembrane region" description="Helical" evidence="8">
    <location>
        <begin position="207"/>
        <end position="227"/>
    </location>
</feature>
<dbReference type="InterPro" id="IPR011701">
    <property type="entry name" value="MFS"/>
</dbReference>
<dbReference type="GO" id="GO:0022857">
    <property type="term" value="F:transmembrane transporter activity"/>
    <property type="evidence" value="ECO:0007669"/>
    <property type="project" value="InterPro"/>
</dbReference>
<dbReference type="PANTHER" id="PTHR43266:SF2">
    <property type="entry name" value="MAJOR FACILITATOR SUPERFAMILY (MFS) PROFILE DOMAIN-CONTAINING PROTEIN"/>
    <property type="match status" value="1"/>
</dbReference>
<feature type="transmembrane region" description="Helical" evidence="8">
    <location>
        <begin position="248"/>
        <end position="269"/>
    </location>
</feature>
<evidence type="ECO:0000259" key="9">
    <source>
        <dbReference type="PROSITE" id="PS50850"/>
    </source>
</evidence>
<feature type="transmembrane region" description="Helical" evidence="8">
    <location>
        <begin position="430"/>
        <end position="451"/>
    </location>
</feature>
<evidence type="ECO:0000256" key="3">
    <source>
        <dbReference type="ARBA" id="ARBA00022475"/>
    </source>
</evidence>
<feature type="transmembrane region" description="Helical" evidence="8">
    <location>
        <begin position="289"/>
        <end position="307"/>
    </location>
</feature>
<feature type="transmembrane region" description="Helical" evidence="8">
    <location>
        <begin position="404"/>
        <end position="424"/>
    </location>
</feature>
<name>B8HXS6_CYAP4</name>
<evidence type="ECO:0000256" key="6">
    <source>
        <dbReference type="ARBA" id="ARBA00023136"/>
    </source>
</evidence>
<dbReference type="Pfam" id="PF07690">
    <property type="entry name" value="MFS_1"/>
    <property type="match status" value="1"/>
</dbReference>
<dbReference type="HOGENOM" id="CLU_034180_15_1_3"/>
<feature type="compositionally biased region" description="Pro residues" evidence="7">
    <location>
        <begin position="66"/>
        <end position="89"/>
    </location>
</feature>
<keyword evidence="3" id="KW-1003">Cell membrane</keyword>
<dbReference type="AlphaFoldDB" id="B8HXS6"/>
<proteinExistence type="predicted"/>
<feature type="transmembrane region" description="Helical" evidence="8">
    <location>
        <begin position="463"/>
        <end position="485"/>
    </location>
</feature>
<feature type="region of interest" description="Disordered" evidence="7">
    <location>
        <begin position="13"/>
        <end position="47"/>
    </location>
</feature>
<evidence type="ECO:0000313" key="10">
    <source>
        <dbReference type="EMBL" id="ACL43365.1"/>
    </source>
</evidence>
<feature type="transmembrane region" description="Helical" evidence="8">
    <location>
        <begin position="341"/>
        <end position="362"/>
    </location>
</feature>
<protein>
    <submittedName>
        <fullName evidence="10">Major facilitator superfamily MFS_1</fullName>
    </submittedName>
</protein>
<dbReference type="GO" id="GO:0005886">
    <property type="term" value="C:plasma membrane"/>
    <property type="evidence" value="ECO:0007669"/>
    <property type="project" value="UniProtKB-SubCell"/>
</dbReference>
<dbReference type="InterPro" id="IPR036259">
    <property type="entry name" value="MFS_trans_sf"/>
</dbReference>
<dbReference type="KEGG" id="cyn:Cyan7425_0979"/>
<dbReference type="EMBL" id="CP001344">
    <property type="protein sequence ID" value="ACL43365.1"/>
    <property type="molecule type" value="Genomic_DNA"/>
</dbReference>